<proteinExistence type="predicted"/>
<dbReference type="InterPro" id="IPR027471">
    <property type="entry name" value="YbeD-like_sf"/>
</dbReference>
<dbReference type="RefSeq" id="WP_145199485.1">
    <property type="nucleotide sequence ID" value="NZ_CP036267.1"/>
</dbReference>
<dbReference type="Gene3D" id="3.30.70.260">
    <property type="match status" value="1"/>
</dbReference>
<evidence type="ECO:0008006" key="3">
    <source>
        <dbReference type="Google" id="ProtNLM"/>
    </source>
</evidence>
<dbReference type="AlphaFoldDB" id="A0A517QP08"/>
<dbReference type="Proteomes" id="UP000315724">
    <property type="component" value="Chromosome"/>
</dbReference>
<reference evidence="1 2" key="1">
    <citation type="submission" date="2019-02" db="EMBL/GenBank/DDBJ databases">
        <title>Deep-cultivation of Planctomycetes and their phenomic and genomic characterization uncovers novel biology.</title>
        <authorList>
            <person name="Wiegand S."/>
            <person name="Jogler M."/>
            <person name="Boedeker C."/>
            <person name="Pinto D."/>
            <person name="Vollmers J."/>
            <person name="Rivas-Marin E."/>
            <person name="Kohn T."/>
            <person name="Peeters S.H."/>
            <person name="Heuer A."/>
            <person name="Rast P."/>
            <person name="Oberbeckmann S."/>
            <person name="Bunk B."/>
            <person name="Jeske O."/>
            <person name="Meyerdierks A."/>
            <person name="Storesund J.E."/>
            <person name="Kallscheuer N."/>
            <person name="Luecker S."/>
            <person name="Lage O.M."/>
            <person name="Pohl T."/>
            <person name="Merkel B.J."/>
            <person name="Hornburger P."/>
            <person name="Mueller R.-W."/>
            <person name="Bruemmer F."/>
            <person name="Labrenz M."/>
            <person name="Spormann A.M."/>
            <person name="Op den Camp H."/>
            <person name="Overmann J."/>
            <person name="Amann R."/>
            <person name="Jetten M.S.M."/>
            <person name="Mascher T."/>
            <person name="Medema M.H."/>
            <person name="Devos D.P."/>
            <person name="Kaster A.-K."/>
            <person name="Ovreas L."/>
            <person name="Rohde M."/>
            <person name="Galperin M.Y."/>
            <person name="Jogler C."/>
        </authorList>
    </citation>
    <scope>NUCLEOTIDE SEQUENCE [LARGE SCALE GENOMIC DNA]</scope>
    <source>
        <strain evidence="1 2">Mal48</strain>
    </source>
</reference>
<dbReference type="InterPro" id="IPR007454">
    <property type="entry name" value="UPF0250_YbeD-like"/>
</dbReference>
<dbReference type="SUPFAM" id="SSF117991">
    <property type="entry name" value="YbeD/HP0495-like"/>
    <property type="match status" value="1"/>
</dbReference>
<protein>
    <recommendedName>
        <fullName evidence="3">DUF493 domain-containing protein</fullName>
    </recommendedName>
</protein>
<dbReference type="Pfam" id="PF04359">
    <property type="entry name" value="DUF493"/>
    <property type="match status" value="1"/>
</dbReference>
<name>A0A517QP08_9PLAN</name>
<evidence type="ECO:0000313" key="2">
    <source>
        <dbReference type="Proteomes" id="UP000315724"/>
    </source>
</evidence>
<gene>
    <name evidence="1" type="ORF">Mal48_25870</name>
</gene>
<sequence length="95" mass="10465">MLEGFPDEELLESTHTFPCEYRFKVIGSVDDSFVGRVLAAVLAELEEGVEPSFSTKTTAGGRHVSVTIEPEMHSAAHVLAVYGRLRRLEGLVMLM</sequence>
<dbReference type="EMBL" id="CP036267">
    <property type="protein sequence ID" value="QDT33334.1"/>
    <property type="molecule type" value="Genomic_DNA"/>
</dbReference>
<dbReference type="KEGG" id="tpol:Mal48_25870"/>
<organism evidence="1 2">
    <name type="scientific">Thalassoglobus polymorphus</name>
    <dbReference type="NCBI Taxonomy" id="2527994"/>
    <lineage>
        <taxon>Bacteria</taxon>
        <taxon>Pseudomonadati</taxon>
        <taxon>Planctomycetota</taxon>
        <taxon>Planctomycetia</taxon>
        <taxon>Planctomycetales</taxon>
        <taxon>Planctomycetaceae</taxon>
        <taxon>Thalassoglobus</taxon>
    </lineage>
</organism>
<evidence type="ECO:0000313" key="1">
    <source>
        <dbReference type="EMBL" id="QDT33334.1"/>
    </source>
</evidence>
<keyword evidence="2" id="KW-1185">Reference proteome</keyword>
<accession>A0A517QP08</accession>
<dbReference type="OrthoDB" id="5523904at2"/>